<comment type="caution">
    <text evidence="1">The sequence shown here is derived from an EMBL/GenBank/DDBJ whole genome shotgun (WGS) entry which is preliminary data.</text>
</comment>
<organism evidence="1">
    <name type="scientific">marine sediment metagenome</name>
    <dbReference type="NCBI Taxonomy" id="412755"/>
    <lineage>
        <taxon>unclassified sequences</taxon>
        <taxon>metagenomes</taxon>
        <taxon>ecological metagenomes</taxon>
    </lineage>
</organism>
<dbReference type="AlphaFoldDB" id="X0TXY2"/>
<evidence type="ECO:0000313" key="1">
    <source>
        <dbReference type="EMBL" id="GAF92977.1"/>
    </source>
</evidence>
<name>X0TXY2_9ZZZZ</name>
<reference evidence="1" key="1">
    <citation type="journal article" date="2014" name="Front. Microbiol.">
        <title>High frequency of phylogenetically diverse reductive dehalogenase-homologous genes in deep subseafloor sedimentary metagenomes.</title>
        <authorList>
            <person name="Kawai M."/>
            <person name="Futagami T."/>
            <person name="Toyoda A."/>
            <person name="Takaki Y."/>
            <person name="Nishi S."/>
            <person name="Hori S."/>
            <person name="Arai W."/>
            <person name="Tsubouchi T."/>
            <person name="Morono Y."/>
            <person name="Uchiyama I."/>
            <person name="Ito T."/>
            <person name="Fujiyama A."/>
            <person name="Inagaki F."/>
            <person name="Takami H."/>
        </authorList>
    </citation>
    <scope>NUCLEOTIDE SEQUENCE</scope>
    <source>
        <strain evidence="1">Expedition CK06-06</strain>
    </source>
</reference>
<feature type="non-terminal residue" evidence="1">
    <location>
        <position position="1"/>
    </location>
</feature>
<proteinExistence type="predicted"/>
<accession>X0TXY2</accession>
<sequence>GTFGEKKWDNSSTATSNNDLVQRASGAVHCNSSYFGASVGTKIYLYDVVGNNKYSIGITGSQLNYTTYST</sequence>
<protein>
    <submittedName>
        <fullName evidence="1">Uncharacterized protein</fullName>
    </submittedName>
</protein>
<feature type="non-terminal residue" evidence="1">
    <location>
        <position position="70"/>
    </location>
</feature>
<gene>
    <name evidence="1" type="ORF">S01H1_24305</name>
</gene>
<dbReference type="EMBL" id="BARS01014396">
    <property type="protein sequence ID" value="GAF92977.1"/>
    <property type="molecule type" value="Genomic_DNA"/>
</dbReference>